<evidence type="ECO:0000256" key="4">
    <source>
        <dbReference type="ARBA" id="ARBA00011738"/>
    </source>
</evidence>
<feature type="binding site" evidence="9">
    <location>
        <position position="105"/>
    </location>
    <ligand>
        <name>5-phospho-alpha-D-ribose 1-diphosphate</name>
        <dbReference type="ChEBI" id="CHEBI:58017"/>
        <note>ligand shared between dimeric partners</note>
    </ligand>
</feature>
<feature type="binding site" evidence="9">
    <location>
        <position position="103"/>
    </location>
    <ligand>
        <name>5-phospho-alpha-D-ribose 1-diphosphate</name>
        <dbReference type="ChEBI" id="CHEBI:58017"/>
        <note>ligand shared between dimeric partners</note>
    </ligand>
</feature>
<dbReference type="InterPro" id="IPR004467">
    <property type="entry name" value="Or_phspho_trans_dom"/>
</dbReference>
<comment type="catalytic activity">
    <reaction evidence="9">
        <text>orotidine 5'-phosphate + diphosphate = orotate + 5-phospho-alpha-D-ribose 1-diphosphate</text>
        <dbReference type="Rhea" id="RHEA:10380"/>
        <dbReference type="ChEBI" id="CHEBI:30839"/>
        <dbReference type="ChEBI" id="CHEBI:33019"/>
        <dbReference type="ChEBI" id="CHEBI:57538"/>
        <dbReference type="ChEBI" id="CHEBI:58017"/>
        <dbReference type="EC" id="2.4.2.10"/>
    </reaction>
</comment>
<dbReference type="InterPro" id="IPR000836">
    <property type="entry name" value="PRTase_dom"/>
</dbReference>
<dbReference type="KEGG" id="pmai:CF386_02875"/>
<dbReference type="FunFam" id="3.40.50.2020:FF:000008">
    <property type="entry name" value="Orotate phosphoribosyltransferase"/>
    <property type="match status" value="1"/>
</dbReference>
<feature type="binding site" description="in other chain" evidence="9">
    <location>
        <begin position="124"/>
        <end position="132"/>
    </location>
    <ligand>
        <name>5-phospho-alpha-D-ribose 1-diphosphate</name>
        <dbReference type="ChEBI" id="CHEBI:58017"/>
        <note>ligand shared between dimeric partners</note>
    </ligand>
</feature>
<keyword evidence="9" id="KW-0460">Magnesium</keyword>
<evidence type="ECO:0000256" key="9">
    <source>
        <dbReference type="HAMAP-Rule" id="MF_01208"/>
    </source>
</evidence>
<accession>A0A220VDN2</accession>
<evidence type="ECO:0000256" key="6">
    <source>
        <dbReference type="ARBA" id="ARBA00022676"/>
    </source>
</evidence>
<proteinExistence type="inferred from homology"/>
<dbReference type="GO" id="GO:0004588">
    <property type="term" value="F:orotate phosphoribosyltransferase activity"/>
    <property type="evidence" value="ECO:0007669"/>
    <property type="project" value="UniProtKB-UniRule"/>
</dbReference>
<comment type="similarity">
    <text evidence="3 9">Belongs to the purine/pyrimidine phosphoribosyltransferase family. PyrE subfamily.</text>
</comment>
<comment type="pathway">
    <text evidence="2 9">Pyrimidine metabolism; UMP biosynthesis via de novo pathway; UMP from orotate: step 1/2.</text>
</comment>
<feature type="binding site" evidence="9">
    <location>
        <position position="128"/>
    </location>
    <ligand>
        <name>orotate</name>
        <dbReference type="ChEBI" id="CHEBI:30839"/>
    </ligand>
</feature>
<dbReference type="GO" id="GO:0044205">
    <property type="term" value="P:'de novo' UMP biosynthetic process"/>
    <property type="evidence" value="ECO:0007669"/>
    <property type="project" value="UniProtKB-UniRule"/>
</dbReference>
<keyword evidence="12" id="KW-1185">Reference proteome</keyword>
<dbReference type="UniPathway" id="UPA00070">
    <property type="reaction ID" value="UER00119"/>
</dbReference>
<dbReference type="PANTHER" id="PTHR46683">
    <property type="entry name" value="OROTATE PHOSPHORIBOSYLTRANSFERASE 1-RELATED"/>
    <property type="match status" value="1"/>
</dbReference>
<dbReference type="GO" id="GO:0005737">
    <property type="term" value="C:cytoplasm"/>
    <property type="evidence" value="ECO:0007669"/>
    <property type="project" value="TreeGrafter"/>
</dbReference>
<evidence type="ECO:0000256" key="2">
    <source>
        <dbReference type="ARBA" id="ARBA00004889"/>
    </source>
</evidence>
<dbReference type="Pfam" id="PF00156">
    <property type="entry name" value="Pribosyltran"/>
    <property type="match status" value="1"/>
</dbReference>
<evidence type="ECO:0000256" key="5">
    <source>
        <dbReference type="ARBA" id="ARBA00011971"/>
    </source>
</evidence>
<organism evidence="11 12">
    <name type="scientific">Paraphotobacterium marinum</name>
    <dbReference type="NCBI Taxonomy" id="1755811"/>
    <lineage>
        <taxon>Bacteria</taxon>
        <taxon>Pseudomonadati</taxon>
        <taxon>Pseudomonadota</taxon>
        <taxon>Gammaproteobacteria</taxon>
        <taxon>Vibrionales</taxon>
        <taxon>Vibrionaceae</taxon>
        <taxon>Paraphotobacterium</taxon>
    </lineage>
</organism>
<feature type="domain" description="Phosphoribosyltransferase" evidence="10">
    <location>
        <begin position="44"/>
        <end position="159"/>
    </location>
</feature>
<dbReference type="InterPro" id="IPR029057">
    <property type="entry name" value="PRTase-like"/>
</dbReference>
<keyword evidence="7 9" id="KW-0808">Transferase</keyword>
<comment type="function">
    <text evidence="1 9">Catalyzes the transfer of a ribosyl phosphate group from 5-phosphoribose 1-diphosphate to orotate, leading to the formation of orotidine monophosphate (OMP).</text>
</comment>
<evidence type="ECO:0000313" key="12">
    <source>
        <dbReference type="Proteomes" id="UP000242175"/>
    </source>
</evidence>
<evidence type="ECO:0000256" key="7">
    <source>
        <dbReference type="ARBA" id="ARBA00022679"/>
    </source>
</evidence>
<keyword evidence="8 9" id="KW-0665">Pyrimidine biosynthesis</keyword>
<feature type="binding site" evidence="9">
    <location>
        <position position="99"/>
    </location>
    <ligand>
        <name>5-phospho-alpha-D-ribose 1-diphosphate</name>
        <dbReference type="ChEBI" id="CHEBI:58017"/>
        <note>ligand shared between dimeric partners</note>
    </ligand>
</feature>
<dbReference type="GO" id="GO:0000287">
    <property type="term" value="F:magnesium ion binding"/>
    <property type="evidence" value="ECO:0007669"/>
    <property type="project" value="UniProtKB-UniRule"/>
</dbReference>
<dbReference type="RefSeq" id="WP_089072972.1">
    <property type="nucleotide sequence ID" value="NZ_CBCSAM010000009.1"/>
</dbReference>
<evidence type="ECO:0000256" key="8">
    <source>
        <dbReference type="ARBA" id="ARBA00022975"/>
    </source>
</evidence>
<dbReference type="PANTHER" id="PTHR46683:SF1">
    <property type="entry name" value="OROTATE PHOSPHORIBOSYLTRANSFERASE 1-RELATED"/>
    <property type="match status" value="1"/>
</dbReference>
<dbReference type="NCBIfam" id="TIGR00336">
    <property type="entry name" value="pyrE"/>
    <property type="match status" value="1"/>
</dbReference>
<dbReference type="GO" id="GO:0046132">
    <property type="term" value="P:pyrimidine ribonucleoside biosynthetic process"/>
    <property type="evidence" value="ECO:0007669"/>
    <property type="project" value="TreeGrafter"/>
</dbReference>
<gene>
    <name evidence="9" type="primary">pyrE</name>
    <name evidence="11" type="ORF">CF386_02875</name>
</gene>
<comment type="subunit">
    <text evidence="4 9">Homodimer.</text>
</comment>
<dbReference type="Proteomes" id="UP000242175">
    <property type="component" value="Chromosome large"/>
</dbReference>
<dbReference type="SUPFAM" id="SSF53271">
    <property type="entry name" value="PRTase-like"/>
    <property type="match status" value="1"/>
</dbReference>
<dbReference type="GO" id="GO:0006207">
    <property type="term" value="P:'de novo' pyrimidine nucleobase biosynthetic process"/>
    <property type="evidence" value="ECO:0007669"/>
    <property type="project" value="TreeGrafter"/>
</dbReference>
<feature type="binding site" description="in other chain" evidence="9">
    <location>
        <position position="100"/>
    </location>
    <ligand>
        <name>5-phospho-alpha-D-ribose 1-diphosphate</name>
        <dbReference type="ChEBI" id="CHEBI:58017"/>
        <note>ligand shared between dimeric partners</note>
    </ligand>
</feature>
<evidence type="ECO:0000256" key="1">
    <source>
        <dbReference type="ARBA" id="ARBA00003769"/>
    </source>
</evidence>
<dbReference type="EMBL" id="CP022355">
    <property type="protein sequence ID" value="ASK78063.1"/>
    <property type="molecule type" value="Genomic_DNA"/>
</dbReference>
<protein>
    <recommendedName>
        <fullName evidence="5 9">Orotate phosphoribosyltransferase</fullName>
        <shortName evidence="9">OPRT</shortName>
        <shortName evidence="9">OPRTase</shortName>
        <ecNumber evidence="5 9">2.4.2.10</ecNumber>
    </recommendedName>
</protein>
<dbReference type="InterPro" id="IPR023031">
    <property type="entry name" value="OPRT"/>
</dbReference>
<feature type="binding site" description="in other chain" evidence="9">
    <location>
        <begin position="72"/>
        <end position="73"/>
    </location>
    <ligand>
        <name>5-phospho-alpha-D-ribose 1-diphosphate</name>
        <dbReference type="ChEBI" id="CHEBI:58017"/>
        <note>ligand shared between dimeric partners</note>
    </ligand>
</feature>
<evidence type="ECO:0000259" key="10">
    <source>
        <dbReference type="Pfam" id="PF00156"/>
    </source>
</evidence>
<feature type="binding site" description="in other chain" evidence="9">
    <location>
        <position position="26"/>
    </location>
    <ligand>
        <name>5-phospho-alpha-D-ribose 1-diphosphate</name>
        <dbReference type="ChEBI" id="CHEBI:58017"/>
        <note>ligand shared between dimeric partners</note>
    </ligand>
</feature>
<feature type="binding site" evidence="9">
    <location>
        <begin position="34"/>
        <end position="35"/>
    </location>
    <ligand>
        <name>orotate</name>
        <dbReference type="ChEBI" id="CHEBI:30839"/>
    </ligand>
</feature>
<dbReference type="EC" id="2.4.2.10" evidence="5 9"/>
<dbReference type="AlphaFoldDB" id="A0A220VDN2"/>
<keyword evidence="6 9" id="KW-0328">Glycosyltransferase</keyword>
<dbReference type="Gene3D" id="3.40.50.2020">
    <property type="match status" value="1"/>
</dbReference>
<name>A0A220VDN2_9GAMM</name>
<dbReference type="CDD" id="cd06223">
    <property type="entry name" value="PRTases_typeI"/>
    <property type="match status" value="1"/>
</dbReference>
<dbReference type="OrthoDB" id="9779060at2"/>
<feature type="binding site" evidence="9">
    <location>
        <position position="156"/>
    </location>
    <ligand>
        <name>orotate</name>
        <dbReference type="ChEBI" id="CHEBI:30839"/>
    </ligand>
</feature>
<comment type="cofactor">
    <cofactor evidence="9">
        <name>Mg(2+)</name>
        <dbReference type="ChEBI" id="CHEBI:18420"/>
    </cofactor>
</comment>
<evidence type="ECO:0000313" key="11">
    <source>
        <dbReference type="EMBL" id="ASK78063.1"/>
    </source>
</evidence>
<dbReference type="HAMAP" id="MF_01208">
    <property type="entry name" value="PyrE"/>
    <property type="match status" value="1"/>
</dbReference>
<evidence type="ECO:0000256" key="3">
    <source>
        <dbReference type="ARBA" id="ARBA00006340"/>
    </source>
</evidence>
<sequence>MKSYQREFIKFLIESDILCFGQFTLKSGRISPYFFNAGLFNSGKKISQLGDFYASKIMDSKIDFDVVFGPAYKGIPIATSTVASLFRNYQKEAPYCFNRKEAKKHGEGGNIVGAALEGNVLLVDDVISAGTAVRESMELLKEANANLAGIVIALDRQERGLGNLSAIQEIEKQHNISVYPIITLNDVVDYLKDENIFTEQIEHLNAYRQKYGANI</sequence>
<reference evidence="11 12" key="1">
    <citation type="journal article" date="2016" name="Int. J. Syst. Evol. Microbiol.">
        <title>Paraphotobacterium marinum gen. nov., sp. nov., a member of the family Vibrionaceae, isolated from surface seawater.</title>
        <authorList>
            <person name="Huang Z."/>
            <person name="Dong C."/>
            <person name="Shao Z."/>
        </authorList>
    </citation>
    <scope>NUCLEOTIDE SEQUENCE [LARGE SCALE GENOMIC DNA]</scope>
    <source>
        <strain evidence="11 12">NSCS20N07D</strain>
    </source>
</reference>